<reference evidence="3 4" key="1">
    <citation type="submission" date="2018-11" db="EMBL/GenBank/DDBJ databases">
        <authorList>
            <person name="Mardanov A.V."/>
            <person name="Ravin N.V."/>
            <person name="Dedysh S.N."/>
        </authorList>
    </citation>
    <scope>NUCLEOTIDE SEQUENCE [LARGE SCALE GENOMIC DNA]</scope>
    <source>
        <strain evidence="3 4">AF10</strain>
    </source>
</reference>
<dbReference type="GO" id="GO:0016020">
    <property type="term" value="C:membrane"/>
    <property type="evidence" value="ECO:0007669"/>
    <property type="project" value="TreeGrafter"/>
</dbReference>
<dbReference type="PRINTS" id="PR00111">
    <property type="entry name" value="ABHYDROLASE"/>
</dbReference>
<dbReference type="PANTHER" id="PTHR43798:SF31">
    <property type="entry name" value="AB HYDROLASE SUPERFAMILY PROTEIN YCLE"/>
    <property type="match status" value="1"/>
</dbReference>
<evidence type="ECO:0000313" key="4">
    <source>
        <dbReference type="Proteomes" id="UP000289437"/>
    </source>
</evidence>
<dbReference type="InterPro" id="IPR000073">
    <property type="entry name" value="AB_hydrolase_1"/>
</dbReference>
<dbReference type="Proteomes" id="UP000289437">
    <property type="component" value="Unassembled WGS sequence"/>
</dbReference>
<dbReference type="PANTHER" id="PTHR43798">
    <property type="entry name" value="MONOACYLGLYCEROL LIPASE"/>
    <property type="match status" value="1"/>
</dbReference>
<dbReference type="Pfam" id="PF00561">
    <property type="entry name" value="Abhydrolase_1"/>
    <property type="match status" value="1"/>
</dbReference>
<organism evidence="3 4">
    <name type="scientific">Granulicella sibirica</name>
    <dbReference type="NCBI Taxonomy" id="2479048"/>
    <lineage>
        <taxon>Bacteria</taxon>
        <taxon>Pseudomonadati</taxon>
        <taxon>Acidobacteriota</taxon>
        <taxon>Terriglobia</taxon>
        <taxon>Terriglobales</taxon>
        <taxon>Acidobacteriaceae</taxon>
        <taxon>Granulicella</taxon>
    </lineage>
</organism>
<accession>A0A4Q0T0M4</accession>
<reference evidence="4" key="2">
    <citation type="submission" date="2019-02" db="EMBL/GenBank/DDBJ databases">
        <title>Granulicella sibirica sp. nov., a psychrotolerant acidobacterium isolated from an organic soil layer in forested tundra, West Siberia.</title>
        <authorList>
            <person name="Oshkin I.Y."/>
            <person name="Kulichevskaya I.S."/>
            <person name="Rijpstra W.I.C."/>
            <person name="Sinninghe Damste J.S."/>
            <person name="Rakitin A.L."/>
            <person name="Ravin N.V."/>
            <person name="Dedysh S.N."/>
        </authorList>
    </citation>
    <scope>NUCLEOTIDE SEQUENCE [LARGE SCALE GENOMIC DNA]</scope>
    <source>
        <strain evidence="4">AF10</strain>
    </source>
</reference>
<protein>
    <submittedName>
        <fullName evidence="3">Putative hydrolase</fullName>
    </submittedName>
</protein>
<keyword evidence="4" id="KW-1185">Reference proteome</keyword>
<keyword evidence="1 3" id="KW-0378">Hydrolase</keyword>
<sequence length="326" mass="36596">MSFRLLRKCSLQILAKTIVFLCVFQERKAEAATQDLSVGSHFVELRDIRLHFVVAGQGPYVFVISPGWGLGSIYLQSGLAPLERHFTLIFMDERGNGESSRPNDSMMMSTATMANDLEHVRQALGLETINLLGHSQGGEIALDYAERYPDRVGKLALIDPEVMDDRAGEKTRAMLAALKDDSQYKTAVDAVFHAPSLVDNDSFSATMNSILPLYFSDPQRQVPVFKTTLTGTHLSAFAQNARHPADLKEPRKQSEEYGRVHADTLIVNGDLDWYCPIEVARRMKNGIANSALIEYQGVGHFPWIEEPKRFFSDIEKFFRPAMVTHE</sequence>
<evidence type="ECO:0000313" key="3">
    <source>
        <dbReference type="EMBL" id="RXH55369.1"/>
    </source>
</evidence>
<feature type="domain" description="AB hydrolase-1" evidence="2">
    <location>
        <begin position="61"/>
        <end position="307"/>
    </location>
</feature>
<gene>
    <name evidence="3" type="ORF">GRAN_4473</name>
</gene>
<dbReference type="RefSeq" id="WP_128915001.1">
    <property type="nucleotide sequence ID" value="NZ_RDSM01000003.1"/>
</dbReference>
<dbReference type="EMBL" id="RDSM01000003">
    <property type="protein sequence ID" value="RXH55369.1"/>
    <property type="molecule type" value="Genomic_DNA"/>
</dbReference>
<dbReference type="Gene3D" id="3.40.50.1820">
    <property type="entry name" value="alpha/beta hydrolase"/>
    <property type="match status" value="1"/>
</dbReference>
<dbReference type="OrthoDB" id="53505at2"/>
<evidence type="ECO:0000259" key="2">
    <source>
        <dbReference type="Pfam" id="PF00561"/>
    </source>
</evidence>
<dbReference type="SUPFAM" id="SSF53474">
    <property type="entry name" value="alpha/beta-Hydrolases"/>
    <property type="match status" value="1"/>
</dbReference>
<proteinExistence type="predicted"/>
<dbReference type="InterPro" id="IPR050266">
    <property type="entry name" value="AB_hydrolase_sf"/>
</dbReference>
<comment type="caution">
    <text evidence="3">The sequence shown here is derived from an EMBL/GenBank/DDBJ whole genome shotgun (WGS) entry which is preliminary data.</text>
</comment>
<dbReference type="InterPro" id="IPR029058">
    <property type="entry name" value="AB_hydrolase_fold"/>
</dbReference>
<dbReference type="GO" id="GO:0016787">
    <property type="term" value="F:hydrolase activity"/>
    <property type="evidence" value="ECO:0007669"/>
    <property type="project" value="UniProtKB-KW"/>
</dbReference>
<name>A0A4Q0T0M4_9BACT</name>
<evidence type="ECO:0000256" key="1">
    <source>
        <dbReference type="ARBA" id="ARBA00022801"/>
    </source>
</evidence>
<dbReference type="AlphaFoldDB" id="A0A4Q0T0M4"/>